<dbReference type="Proteomes" id="UP000239720">
    <property type="component" value="Unassembled WGS sequence"/>
</dbReference>
<dbReference type="AlphaFoldDB" id="A0A2S8RC99"/>
<name>A0A2S8RC99_9FIRM</name>
<proteinExistence type="predicted"/>
<accession>A0A2S8RC99</accession>
<gene>
    <name evidence="1" type="ORF">B9R14_12045</name>
</gene>
<comment type="caution">
    <text evidence="1">The sequence shown here is derived from an EMBL/GenBank/DDBJ whole genome shotgun (WGS) entry which is preliminary data.</text>
</comment>
<protein>
    <submittedName>
        <fullName evidence="1">Uncharacterized protein</fullName>
    </submittedName>
</protein>
<evidence type="ECO:0000313" key="1">
    <source>
        <dbReference type="EMBL" id="PQQ67405.1"/>
    </source>
</evidence>
<sequence>MEELLVNSGFRYMTDEEMEEILNTLPEIIRDNYHGVGRTDNNGSGYVLLTCKSGGKRLPEYTSLYQTSFNDINEWVLEDSQGKEIGRFSKGIYANYYNNKDILFIAVGETTPNIDQIITIKRFQLSGNHKYIKNAKEVIKRGNSLFELEVYPQIAVTMIIDGISINEYVLLEETLIKGMKEKLDSIEKTNCDTSTLIVLKCKI</sequence>
<reference evidence="1 2" key="1">
    <citation type="journal article" date="2018" name="Syst. Appl. Microbiol.">
        <title>Characterization and high-quality draft genome sequence of Herbivorax saccincola A7, an anaerobic, alkaliphilic, thermophilic, cellulolytic, and xylanolytic bacterium.</title>
        <authorList>
            <person name="Aikawa S."/>
            <person name="Baramee S."/>
            <person name="Sermsathanaswadi J."/>
            <person name="Thianheng P."/>
            <person name="Tachaapaikoon C."/>
            <person name="Shikata A."/>
            <person name="Waeonukul R."/>
            <person name="Pason P."/>
            <person name="Ratanakhanokchai K."/>
            <person name="Kosugi A."/>
        </authorList>
    </citation>
    <scope>NUCLEOTIDE SEQUENCE [LARGE SCALE GENOMIC DNA]</scope>
    <source>
        <strain evidence="1 2">A7</strain>
    </source>
</reference>
<dbReference type="RefSeq" id="WP_101300880.1">
    <property type="nucleotide sequence ID" value="NZ_CP025197.1"/>
</dbReference>
<evidence type="ECO:0000313" key="2">
    <source>
        <dbReference type="Proteomes" id="UP000239720"/>
    </source>
</evidence>
<dbReference type="EMBL" id="NEMB01000003">
    <property type="protein sequence ID" value="PQQ67405.1"/>
    <property type="molecule type" value="Genomic_DNA"/>
</dbReference>
<organism evidence="1 2">
    <name type="scientific">Acetivibrio saccincola</name>
    <dbReference type="NCBI Taxonomy" id="1677857"/>
    <lineage>
        <taxon>Bacteria</taxon>
        <taxon>Bacillati</taxon>
        <taxon>Bacillota</taxon>
        <taxon>Clostridia</taxon>
        <taxon>Eubacteriales</taxon>
        <taxon>Oscillospiraceae</taxon>
        <taxon>Acetivibrio</taxon>
    </lineage>
</organism>